<evidence type="ECO:0000259" key="1">
    <source>
        <dbReference type="Pfam" id="PF14332"/>
    </source>
</evidence>
<dbReference type="AlphaFoldDB" id="A0A6V8MG58"/>
<dbReference type="SUPFAM" id="SSF55781">
    <property type="entry name" value="GAF domain-like"/>
    <property type="match status" value="1"/>
</dbReference>
<feature type="domain" description="PatA-like N-terminal" evidence="1">
    <location>
        <begin position="5"/>
        <end position="171"/>
    </location>
</feature>
<organism evidence="2 3">
    <name type="scientific">Geomonas silvestris</name>
    <dbReference type="NCBI Taxonomy" id="2740184"/>
    <lineage>
        <taxon>Bacteria</taxon>
        <taxon>Pseudomonadati</taxon>
        <taxon>Thermodesulfobacteriota</taxon>
        <taxon>Desulfuromonadia</taxon>
        <taxon>Geobacterales</taxon>
        <taxon>Geobacteraceae</taxon>
        <taxon>Geomonas</taxon>
    </lineage>
</organism>
<dbReference type="RefSeq" id="WP_183353833.1">
    <property type="nucleotide sequence ID" value="NZ_BLXX01000003.1"/>
</dbReference>
<dbReference type="Gene3D" id="3.30.450.40">
    <property type="match status" value="1"/>
</dbReference>
<evidence type="ECO:0000313" key="2">
    <source>
        <dbReference type="EMBL" id="GFO58981.1"/>
    </source>
</evidence>
<accession>A0A6V8MG58</accession>
<dbReference type="InterPro" id="IPR029016">
    <property type="entry name" value="GAF-like_dom_sf"/>
</dbReference>
<dbReference type="InterPro" id="IPR037257">
    <property type="entry name" value="T2SS_E_N_sf"/>
</dbReference>
<reference evidence="3" key="1">
    <citation type="submission" date="2020-06" db="EMBL/GenBank/DDBJ databases">
        <title>Draft genomic sequence of Geomonas sp. Red330.</title>
        <authorList>
            <person name="Itoh H."/>
            <person name="Zhenxing X."/>
            <person name="Ushijima N."/>
            <person name="Masuda Y."/>
            <person name="Shiratori Y."/>
            <person name="Senoo K."/>
        </authorList>
    </citation>
    <scope>NUCLEOTIDE SEQUENCE [LARGE SCALE GENOMIC DNA]</scope>
    <source>
        <strain evidence="3">Red330</strain>
    </source>
</reference>
<dbReference type="InterPro" id="IPR025497">
    <property type="entry name" value="PatA-like_N"/>
</dbReference>
<name>A0A6V8MG58_9BACT</name>
<comment type="caution">
    <text evidence="2">The sequence shown here is derived from an EMBL/GenBank/DDBJ whole genome shotgun (WGS) entry which is preliminary data.</text>
</comment>
<protein>
    <recommendedName>
        <fullName evidence="1">PatA-like N-terminal domain-containing protein</fullName>
    </recommendedName>
</protein>
<gene>
    <name evidence="2" type="ORF">GMST_13060</name>
</gene>
<keyword evidence="3" id="KW-1185">Reference proteome</keyword>
<dbReference type="SUPFAM" id="SSF160246">
    <property type="entry name" value="EspE N-terminal domain-like"/>
    <property type="match status" value="1"/>
</dbReference>
<evidence type="ECO:0000313" key="3">
    <source>
        <dbReference type="Proteomes" id="UP000556026"/>
    </source>
</evidence>
<dbReference type="Proteomes" id="UP000556026">
    <property type="component" value="Unassembled WGS sequence"/>
</dbReference>
<dbReference type="PANTHER" id="PTHR36304:SF4">
    <property type="entry name" value="DUF4388 DOMAIN-CONTAINING PROTEIN"/>
    <property type="match status" value="1"/>
</dbReference>
<dbReference type="EMBL" id="BLXX01000003">
    <property type="protein sequence ID" value="GFO58981.1"/>
    <property type="molecule type" value="Genomic_DNA"/>
</dbReference>
<dbReference type="PANTHER" id="PTHR36304">
    <property type="entry name" value="DOMAIN GTPASE-ACTIVATING PROTEIN, PUTATIVE-RELATED-RELATED"/>
    <property type="match status" value="1"/>
</dbReference>
<sequence length="575" mass="62616">MSFDGDLEHLPIVDVIQLLHATGKSGTLTLRGPKGDSQLVFHDGYIVSANHVNNSVRIGQVLIDMGVLSTEELAAALNEQQRAGAARKPIIQTMIEAGRIRTEDAYQGLEVLIEMTIVEVLTWTRGTFSLDVNKIFVSDEYRYFPEQLKKEIQLNTQNVLMDALRIYDERKRDGTLSSELIFGKIPTLAVSEESQGPDLSAEDLGLDELDLLESHIPTPFAGLADVEPDTARSRLQGVLAGVPADEQERLFGFLDSLRGGLGLPADGTGVILFTSDKVLRECVAAACGPLFRISTNDLSGLDPIIDQSLSRGVAPLLLLDPGEPGTRKLGREEFLDLVRQKREMYPELPIVALAGPGDFRLGALALQTGIRAVLPRASREEHPESFVDDAIECTRALSRYLKDLGNQPGQGLLQQFKGMLVGLSEQREPSEVTFQLLKAIGALFDRALTLVAVRSELIAERGIGFEGPGQVSSLKLRLPLGGDSLLQRALDQRTSFYGEADTVLRQSLFPVLGAPASQKVLLLPVQSFGRVIALIYADFGSRAGGAPQPELLEMLALHASLVIDNALYRKRVAQK</sequence>
<proteinExistence type="predicted"/>
<dbReference type="Pfam" id="PF14332">
    <property type="entry name" value="DUF4388"/>
    <property type="match status" value="1"/>
</dbReference>